<evidence type="ECO:0000256" key="1">
    <source>
        <dbReference type="SAM" id="MobiDB-lite"/>
    </source>
</evidence>
<proteinExistence type="predicted"/>
<dbReference type="AlphaFoldDB" id="A0A9N9ELI2"/>
<dbReference type="OrthoDB" id="2305685at2759"/>
<gene>
    <name evidence="2" type="ORF">RFULGI_LOCUS9684</name>
</gene>
<feature type="region of interest" description="Disordered" evidence="1">
    <location>
        <begin position="127"/>
        <end position="151"/>
    </location>
</feature>
<evidence type="ECO:0000313" key="2">
    <source>
        <dbReference type="EMBL" id="CAG8682845.1"/>
    </source>
</evidence>
<protein>
    <submittedName>
        <fullName evidence="2">19988_t:CDS:1</fullName>
    </submittedName>
</protein>
<accession>A0A9N9ELI2</accession>
<comment type="caution">
    <text evidence="2">The sequence shown here is derived from an EMBL/GenBank/DDBJ whole genome shotgun (WGS) entry which is preliminary data.</text>
</comment>
<evidence type="ECO:0000313" key="3">
    <source>
        <dbReference type="Proteomes" id="UP000789396"/>
    </source>
</evidence>
<organism evidence="2 3">
    <name type="scientific">Racocetra fulgida</name>
    <dbReference type="NCBI Taxonomy" id="60492"/>
    <lineage>
        <taxon>Eukaryota</taxon>
        <taxon>Fungi</taxon>
        <taxon>Fungi incertae sedis</taxon>
        <taxon>Mucoromycota</taxon>
        <taxon>Glomeromycotina</taxon>
        <taxon>Glomeromycetes</taxon>
        <taxon>Diversisporales</taxon>
        <taxon>Gigasporaceae</taxon>
        <taxon>Racocetra</taxon>
    </lineage>
</organism>
<keyword evidence="3" id="KW-1185">Reference proteome</keyword>
<name>A0A9N9ELI2_9GLOM</name>
<reference evidence="2" key="1">
    <citation type="submission" date="2021-06" db="EMBL/GenBank/DDBJ databases">
        <authorList>
            <person name="Kallberg Y."/>
            <person name="Tangrot J."/>
            <person name="Rosling A."/>
        </authorList>
    </citation>
    <scope>NUCLEOTIDE SEQUENCE</scope>
    <source>
        <strain evidence="2">IN212</strain>
    </source>
</reference>
<dbReference type="Proteomes" id="UP000789396">
    <property type="component" value="Unassembled WGS sequence"/>
</dbReference>
<dbReference type="EMBL" id="CAJVPZ010017853">
    <property type="protein sequence ID" value="CAG8682845.1"/>
    <property type="molecule type" value="Genomic_DNA"/>
</dbReference>
<feature type="non-terminal residue" evidence="2">
    <location>
        <position position="1"/>
    </location>
</feature>
<feature type="compositionally biased region" description="Low complexity" evidence="1">
    <location>
        <begin position="127"/>
        <end position="137"/>
    </location>
</feature>
<sequence>TLVSVPTGTMVDILNKSPCKESGSPIKLKGNEQCSSVVATATFNDGIIGLVNFFQDPCGRTFISGLFHKGFDPNSKYAFEIIDGCGAVVRNITDDLGIIIEEDGSTKSFIKKISNLNLNCDPSSVLSPSNSSCSNQNKRANPAYMSARRAT</sequence>